<evidence type="ECO:0000313" key="2">
    <source>
        <dbReference type="Proteomes" id="UP000266723"/>
    </source>
</evidence>
<protein>
    <submittedName>
        <fullName evidence="1">Uncharacterized protein</fullName>
    </submittedName>
</protein>
<organism evidence="1 2">
    <name type="scientific">Brassica cretica</name>
    <name type="common">Mustard</name>
    <dbReference type="NCBI Taxonomy" id="69181"/>
    <lineage>
        <taxon>Eukaryota</taxon>
        <taxon>Viridiplantae</taxon>
        <taxon>Streptophyta</taxon>
        <taxon>Embryophyta</taxon>
        <taxon>Tracheophyta</taxon>
        <taxon>Spermatophyta</taxon>
        <taxon>Magnoliopsida</taxon>
        <taxon>eudicotyledons</taxon>
        <taxon>Gunneridae</taxon>
        <taxon>Pentapetalae</taxon>
        <taxon>rosids</taxon>
        <taxon>malvids</taxon>
        <taxon>Brassicales</taxon>
        <taxon>Brassicaceae</taxon>
        <taxon>Brassiceae</taxon>
        <taxon>Brassica</taxon>
    </lineage>
</organism>
<dbReference type="Proteomes" id="UP000266723">
    <property type="component" value="Unassembled WGS sequence"/>
</dbReference>
<gene>
    <name evidence="1" type="ORF">DY000_02060926</name>
</gene>
<reference evidence="1 2" key="1">
    <citation type="journal article" date="2020" name="BMC Genomics">
        <title>Intraspecific diversification of the crop wild relative Brassica cretica Lam. using demographic model selection.</title>
        <authorList>
            <person name="Kioukis A."/>
            <person name="Michalopoulou V.A."/>
            <person name="Briers L."/>
            <person name="Pirintsos S."/>
            <person name="Studholme D.J."/>
            <person name="Pavlidis P."/>
            <person name="Sarris P.F."/>
        </authorList>
    </citation>
    <scope>NUCLEOTIDE SEQUENCE [LARGE SCALE GENOMIC DNA]</scope>
    <source>
        <strain evidence="2">cv. PFS-1207/04</strain>
    </source>
</reference>
<evidence type="ECO:0000313" key="1">
    <source>
        <dbReference type="EMBL" id="KAF3518523.1"/>
    </source>
</evidence>
<sequence length="134" mass="15376">MKRVRYGLQETASKGRRECMDLCRIDVTEELGRYGTVTRSLRSDRATFFGLFSDVSCFFRRAIQKSRARFIALPVAKSRSKVFDFLKNCGVCIGVGHRRSGGWSFLTSVVANCDFLFRISRHCFDQAFCGYELE</sequence>
<keyword evidence="2" id="KW-1185">Reference proteome</keyword>
<name>A0ABQ7AX08_BRACR</name>
<proteinExistence type="predicted"/>
<comment type="caution">
    <text evidence="1">The sequence shown here is derived from an EMBL/GenBank/DDBJ whole genome shotgun (WGS) entry which is preliminary data.</text>
</comment>
<accession>A0ABQ7AX08</accession>
<dbReference type="EMBL" id="QGKV02001556">
    <property type="protein sequence ID" value="KAF3518523.1"/>
    <property type="molecule type" value="Genomic_DNA"/>
</dbReference>